<dbReference type="PANTHER" id="PTHR43656">
    <property type="entry name" value="BINDING OXIDOREDUCTASE, PUTATIVE (AFU_ORTHOLOGUE AFUA_2G08260)-RELATED"/>
    <property type="match status" value="1"/>
</dbReference>
<accession>A0AA42KUD2</accession>
<evidence type="ECO:0000259" key="3">
    <source>
        <dbReference type="Pfam" id="PF00724"/>
    </source>
</evidence>
<name>A0AA42KUD2_9HYPH</name>
<dbReference type="PANTHER" id="PTHR43656:SF2">
    <property type="entry name" value="BINDING OXIDOREDUCTASE, PUTATIVE (AFU_ORTHOLOGUE AFUA_2G08260)-RELATED"/>
    <property type="match status" value="1"/>
</dbReference>
<dbReference type="Proteomes" id="UP001158087">
    <property type="component" value="Unassembled WGS sequence"/>
</dbReference>
<sequence length="416" mass="45558">MITEKEGLATRQTEWKELCSPIEMRGVKFKNRMLRSGMYEGMATERGQVTLELESWIARQAAGGAACIFPGYTNVCLPRCMPFQTGSYSDDHVPGLKKLADIIHSYGAIAGLQLAAAGRQANPNLFFSDAETVMGPSAMGPSPMYQAACREMTEDEIWKAVENQAAAAVRAKKAGFDIVLPNAAHGYMLAQFLSPHTNKRTDAWGGTPEKRFKFFEETFRAVRNAVGPEMLVWTKISVDEPWSDGINLEEAKIFIPEVARLVDAIEISGGTIVDNVFMMTRGEIPIGTLKKGIGGSVEGITPELINGLYGIRESVKFEEAYWYDHAVALKPLCGDTPLILTGGHKYPATMNHIIKEGTADMLSLARVLAAEPNFPRDVLDGREDPGKCSNCNKCLVEVVLGNKLRCFLSDAGYSYA</sequence>
<dbReference type="CDD" id="cd02803">
    <property type="entry name" value="OYE_like_FMN_family"/>
    <property type="match status" value="1"/>
</dbReference>
<dbReference type="Pfam" id="PF00724">
    <property type="entry name" value="Oxidored_FMN"/>
    <property type="match status" value="1"/>
</dbReference>
<keyword evidence="1" id="KW-0285">Flavoprotein</keyword>
<dbReference type="GO" id="GO:0010181">
    <property type="term" value="F:FMN binding"/>
    <property type="evidence" value="ECO:0007669"/>
    <property type="project" value="InterPro"/>
</dbReference>
<dbReference type="GO" id="GO:0016491">
    <property type="term" value="F:oxidoreductase activity"/>
    <property type="evidence" value="ECO:0007669"/>
    <property type="project" value="UniProtKB-KW"/>
</dbReference>
<keyword evidence="2" id="KW-0560">Oxidoreductase</keyword>
<feature type="domain" description="NADH:flavin oxidoreductase/NADH oxidase N-terminal" evidence="3">
    <location>
        <begin position="18"/>
        <end position="263"/>
    </location>
</feature>
<organism evidence="4 5">
    <name type="scientific">Brucella intermedia GD04153</name>
    <dbReference type="NCBI Taxonomy" id="2975438"/>
    <lineage>
        <taxon>Bacteria</taxon>
        <taxon>Pseudomonadati</taxon>
        <taxon>Pseudomonadota</taxon>
        <taxon>Alphaproteobacteria</taxon>
        <taxon>Hyphomicrobiales</taxon>
        <taxon>Brucellaceae</taxon>
        <taxon>Brucella/Ochrobactrum group</taxon>
        <taxon>Brucella</taxon>
    </lineage>
</organism>
<evidence type="ECO:0000313" key="4">
    <source>
        <dbReference type="EMBL" id="MDH0126850.1"/>
    </source>
</evidence>
<dbReference type="InterPro" id="IPR013785">
    <property type="entry name" value="Aldolase_TIM"/>
</dbReference>
<gene>
    <name evidence="4" type="ORF">N7376_23020</name>
</gene>
<dbReference type="InterPro" id="IPR001155">
    <property type="entry name" value="OxRdtase_FMN_N"/>
</dbReference>
<comment type="caution">
    <text evidence="4">The sequence shown here is derived from an EMBL/GenBank/DDBJ whole genome shotgun (WGS) entry which is preliminary data.</text>
</comment>
<reference evidence="4" key="1">
    <citation type="submission" date="2022-09" db="EMBL/GenBank/DDBJ databases">
        <title>Intensive care unit water sources are persistently colonized with multi-drug resistant bacteria and are the site of extensive horizontal gene transfer of antibiotic resistance genes.</title>
        <authorList>
            <person name="Diorio-Toth L."/>
        </authorList>
    </citation>
    <scope>NUCLEOTIDE SEQUENCE</scope>
    <source>
        <strain evidence="4">GD04153</strain>
    </source>
</reference>
<dbReference type="InterPro" id="IPR051799">
    <property type="entry name" value="NADH_flavin_oxidoreductase"/>
</dbReference>
<evidence type="ECO:0000256" key="2">
    <source>
        <dbReference type="ARBA" id="ARBA00023002"/>
    </source>
</evidence>
<dbReference type="SUPFAM" id="SSF51395">
    <property type="entry name" value="FMN-linked oxidoreductases"/>
    <property type="match status" value="1"/>
</dbReference>
<protein>
    <submittedName>
        <fullName evidence="4">NADH:flavin oxidoreductase</fullName>
    </submittedName>
</protein>
<evidence type="ECO:0000313" key="5">
    <source>
        <dbReference type="Proteomes" id="UP001158087"/>
    </source>
</evidence>
<dbReference type="Gene3D" id="3.20.20.70">
    <property type="entry name" value="Aldolase class I"/>
    <property type="match status" value="1"/>
</dbReference>
<proteinExistence type="predicted"/>
<evidence type="ECO:0000256" key="1">
    <source>
        <dbReference type="ARBA" id="ARBA00022630"/>
    </source>
</evidence>
<dbReference type="AlphaFoldDB" id="A0AA42KUD2"/>
<dbReference type="EMBL" id="JAODYY010000017">
    <property type="protein sequence ID" value="MDH0126850.1"/>
    <property type="molecule type" value="Genomic_DNA"/>
</dbReference>